<dbReference type="InterPro" id="IPR001841">
    <property type="entry name" value="Znf_RING"/>
</dbReference>
<evidence type="ECO:0000256" key="5">
    <source>
        <dbReference type="SAM" id="MobiDB-lite"/>
    </source>
</evidence>
<accession>J3L8B4</accession>
<keyword evidence="8" id="KW-1185">Reference proteome</keyword>
<dbReference type="GO" id="GO:0016567">
    <property type="term" value="P:protein ubiquitination"/>
    <property type="evidence" value="ECO:0007669"/>
    <property type="project" value="TreeGrafter"/>
</dbReference>
<feature type="compositionally biased region" description="Low complexity" evidence="5">
    <location>
        <begin position="90"/>
        <end position="105"/>
    </location>
</feature>
<feature type="domain" description="RING-type" evidence="6">
    <location>
        <begin position="1"/>
        <end position="26"/>
    </location>
</feature>
<evidence type="ECO:0000259" key="6">
    <source>
        <dbReference type="PROSITE" id="PS50089"/>
    </source>
</evidence>
<evidence type="ECO:0000313" key="7">
    <source>
        <dbReference type="EnsemblPlants" id="OB01G54700.1"/>
    </source>
</evidence>
<evidence type="ECO:0000256" key="2">
    <source>
        <dbReference type="ARBA" id="ARBA00022771"/>
    </source>
</evidence>
<dbReference type="GO" id="GO:0061630">
    <property type="term" value="F:ubiquitin protein ligase activity"/>
    <property type="evidence" value="ECO:0007669"/>
    <property type="project" value="TreeGrafter"/>
</dbReference>
<name>J3L8B4_ORYBR</name>
<dbReference type="InterPro" id="IPR010543">
    <property type="entry name" value="DUF1117"/>
</dbReference>
<dbReference type="PROSITE" id="PS50089">
    <property type="entry name" value="ZF_RING_2"/>
    <property type="match status" value="1"/>
</dbReference>
<dbReference type="Proteomes" id="UP000006038">
    <property type="component" value="Chromosome 1"/>
</dbReference>
<dbReference type="AlphaFoldDB" id="J3L8B4"/>
<feature type="region of interest" description="Disordered" evidence="5">
    <location>
        <begin position="80"/>
        <end position="105"/>
    </location>
</feature>
<dbReference type="PANTHER" id="PTHR15710:SF217">
    <property type="entry name" value="E3 UBIQUITIN-PROTEIN LIGASE RDUF2"/>
    <property type="match status" value="1"/>
</dbReference>
<keyword evidence="1" id="KW-0479">Metal-binding</keyword>
<evidence type="ECO:0000313" key="8">
    <source>
        <dbReference type="Proteomes" id="UP000006038"/>
    </source>
</evidence>
<dbReference type="EnsemblPlants" id="OB01G54700.1">
    <property type="protein sequence ID" value="OB01G54700.1"/>
    <property type="gene ID" value="OB01G54700"/>
</dbReference>
<dbReference type="HOGENOM" id="CLU_040377_1_0_1"/>
<evidence type="ECO:0000256" key="3">
    <source>
        <dbReference type="ARBA" id="ARBA00022833"/>
    </source>
</evidence>
<dbReference type="SUPFAM" id="SSF57850">
    <property type="entry name" value="RING/U-box"/>
    <property type="match status" value="1"/>
</dbReference>
<reference evidence="7" key="2">
    <citation type="submission" date="2013-04" db="UniProtKB">
        <authorList>
            <consortium name="EnsemblPlants"/>
        </authorList>
    </citation>
    <scope>IDENTIFICATION</scope>
</reference>
<keyword evidence="3" id="KW-0862">Zinc</keyword>
<sequence>MPCGHIYHHACILPWLALRSSCPVCRHQMPTDTESHNDAATVGLTIWRLPGGGFAVGRLTGETRPGEMELPVVFTEMDGGFNGGSDSPRRISWSSRGSHSSRPGSSITRLFRNMFSCFRHGDATDYSSSSSSVFRSLRTSWRSEDAHADAIAI</sequence>
<evidence type="ECO:0000256" key="1">
    <source>
        <dbReference type="ARBA" id="ARBA00022723"/>
    </source>
</evidence>
<dbReference type="GO" id="GO:0008270">
    <property type="term" value="F:zinc ion binding"/>
    <property type="evidence" value="ECO:0007669"/>
    <property type="project" value="UniProtKB-KW"/>
</dbReference>
<dbReference type="Gene3D" id="3.30.40.10">
    <property type="entry name" value="Zinc/RING finger domain, C3HC4 (zinc finger)"/>
    <property type="match status" value="1"/>
</dbReference>
<dbReference type="GO" id="GO:0005737">
    <property type="term" value="C:cytoplasm"/>
    <property type="evidence" value="ECO:0007669"/>
    <property type="project" value="TreeGrafter"/>
</dbReference>
<dbReference type="PANTHER" id="PTHR15710">
    <property type="entry name" value="E3 UBIQUITIN-PROTEIN LIGASE PRAJA"/>
    <property type="match status" value="1"/>
</dbReference>
<reference evidence="7" key="1">
    <citation type="journal article" date="2013" name="Nat. Commun.">
        <title>Whole-genome sequencing of Oryza brachyantha reveals mechanisms underlying Oryza genome evolution.</title>
        <authorList>
            <person name="Chen J."/>
            <person name="Huang Q."/>
            <person name="Gao D."/>
            <person name="Wang J."/>
            <person name="Lang Y."/>
            <person name="Liu T."/>
            <person name="Li B."/>
            <person name="Bai Z."/>
            <person name="Luis Goicoechea J."/>
            <person name="Liang C."/>
            <person name="Chen C."/>
            <person name="Zhang W."/>
            <person name="Sun S."/>
            <person name="Liao Y."/>
            <person name="Zhang X."/>
            <person name="Yang L."/>
            <person name="Song C."/>
            <person name="Wang M."/>
            <person name="Shi J."/>
            <person name="Liu G."/>
            <person name="Liu J."/>
            <person name="Zhou H."/>
            <person name="Zhou W."/>
            <person name="Yu Q."/>
            <person name="An N."/>
            <person name="Chen Y."/>
            <person name="Cai Q."/>
            <person name="Wang B."/>
            <person name="Liu B."/>
            <person name="Min J."/>
            <person name="Huang Y."/>
            <person name="Wu H."/>
            <person name="Li Z."/>
            <person name="Zhang Y."/>
            <person name="Yin Y."/>
            <person name="Song W."/>
            <person name="Jiang J."/>
            <person name="Jackson S.A."/>
            <person name="Wing R.A."/>
            <person name="Wang J."/>
            <person name="Chen M."/>
        </authorList>
    </citation>
    <scope>NUCLEOTIDE SEQUENCE [LARGE SCALE GENOMIC DNA]</scope>
    <source>
        <strain evidence="7">cv. IRGC 101232</strain>
    </source>
</reference>
<dbReference type="Pfam" id="PF13639">
    <property type="entry name" value="zf-RING_2"/>
    <property type="match status" value="1"/>
</dbReference>
<organism evidence="7">
    <name type="scientific">Oryza brachyantha</name>
    <name type="common">malo sina</name>
    <dbReference type="NCBI Taxonomy" id="4533"/>
    <lineage>
        <taxon>Eukaryota</taxon>
        <taxon>Viridiplantae</taxon>
        <taxon>Streptophyta</taxon>
        <taxon>Embryophyta</taxon>
        <taxon>Tracheophyta</taxon>
        <taxon>Spermatophyta</taxon>
        <taxon>Magnoliopsida</taxon>
        <taxon>Liliopsida</taxon>
        <taxon>Poales</taxon>
        <taxon>Poaceae</taxon>
        <taxon>BOP clade</taxon>
        <taxon>Oryzoideae</taxon>
        <taxon>Oryzeae</taxon>
        <taxon>Oryzinae</taxon>
        <taxon>Oryza</taxon>
    </lineage>
</organism>
<dbReference type="Gramene" id="OB01G54700.1">
    <property type="protein sequence ID" value="OB01G54700.1"/>
    <property type="gene ID" value="OB01G54700"/>
</dbReference>
<protein>
    <recommendedName>
        <fullName evidence="6">RING-type domain-containing protein</fullName>
    </recommendedName>
</protein>
<keyword evidence="2 4" id="KW-0863">Zinc-finger</keyword>
<proteinExistence type="predicted"/>
<evidence type="ECO:0000256" key="4">
    <source>
        <dbReference type="PROSITE-ProRule" id="PRU00175"/>
    </source>
</evidence>
<dbReference type="Pfam" id="PF06547">
    <property type="entry name" value="DUF1117"/>
    <property type="match status" value="1"/>
</dbReference>
<dbReference type="eggNOG" id="KOG0800">
    <property type="taxonomic scope" value="Eukaryota"/>
</dbReference>
<dbReference type="InterPro" id="IPR013083">
    <property type="entry name" value="Znf_RING/FYVE/PHD"/>
</dbReference>